<dbReference type="SMART" id="SM00342">
    <property type="entry name" value="HTH_ARAC"/>
    <property type="match status" value="1"/>
</dbReference>
<evidence type="ECO:0000256" key="3">
    <source>
        <dbReference type="ARBA" id="ARBA00023163"/>
    </source>
</evidence>
<gene>
    <name evidence="5" type="primary">rhaR_53</name>
    <name evidence="5" type="ORF">SDC9_56395</name>
</gene>
<organism evidence="5">
    <name type="scientific">bioreactor metagenome</name>
    <dbReference type="NCBI Taxonomy" id="1076179"/>
    <lineage>
        <taxon>unclassified sequences</taxon>
        <taxon>metagenomes</taxon>
        <taxon>ecological metagenomes</taxon>
    </lineage>
</organism>
<keyword evidence="1" id="KW-0805">Transcription regulation</keyword>
<dbReference type="Gene3D" id="3.20.80.10">
    <property type="entry name" value="Regulatory factor, effector binding domain"/>
    <property type="match status" value="1"/>
</dbReference>
<name>A0A644X2F9_9ZZZZ</name>
<dbReference type="InterPro" id="IPR029441">
    <property type="entry name" value="Cass2"/>
</dbReference>
<dbReference type="GO" id="GO:0043565">
    <property type="term" value="F:sequence-specific DNA binding"/>
    <property type="evidence" value="ECO:0007669"/>
    <property type="project" value="InterPro"/>
</dbReference>
<keyword evidence="2" id="KW-0238">DNA-binding</keyword>
<comment type="caution">
    <text evidence="5">The sequence shown here is derived from an EMBL/GenBank/DDBJ whole genome shotgun (WGS) entry which is preliminary data.</text>
</comment>
<sequence length="280" mass="31658">MELVESLNGALQYIEQHLLEEADSAQAARHVGLSRFYLERTFAALTGMSVSEYIRARRLSQAANELIAGDAKIIDLALKYGYDTPESFTKAFSRFHGVTPTNARRFSTLLKCQNPLAISIKLEGFTRMNYKIEQMEAFTVFGAERSFHMDNSKEEIPKFWDEFFRLGLAEKVCPVFGICFDADASGNFPYMIGEKLEPGMVVSEGLVTREIPAHTWARFACVGAMPGAIQTATQQIYSEWLPTNGVYEVAQYVEIEMYSEGDPSKDDYYSEIWIPIRKKA</sequence>
<dbReference type="Gene3D" id="1.10.10.60">
    <property type="entry name" value="Homeodomain-like"/>
    <property type="match status" value="2"/>
</dbReference>
<evidence type="ECO:0000313" key="5">
    <source>
        <dbReference type="EMBL" id="MPM10071.1"/>
    </source>
</evidence>
<dbReference type="InterPro" id="IPR009057">
    <property type="entry name" value="Homeodomain-like_sf"/>
</dbReference>
<keyword evidence="3" id="KW-0804">Transcription</keyword>
<evidence type="ECO:0000256" key="1">
    <source>
        <dbReference type="ARBA" id="ARBA00023015"/>
    </source>
</evidence>
<dbReference type="PROSITE" id="PS00041">
    <property type="entry name" value="HTH_ARAC_FAMILY_1"/>
    <property type="match status" value="1"/>
</dbReference>
<feature type="domain" description="HTH araC/xylS-type" evidence="4">
    <location>
        <begin position="8"/>
        <end position="106"/>
    </location>
</feature>
<dbReference type="SUPFAM" id="SSF55136">
    <property type="entry name" value="Probable bacterial effector-binding domain"/>
    <property type="match status" value="1"/>
</dbReference>
<proteinExistence type="predicted"/>
<dbReference type="GO" id="GO:0003700">
    <property type="term" value="F:DNA-binding transcription factor activity"/>
    <property type="evidence" value="ECO:0007669"/>
    <property type="project" value="InterPro"/>
</dbReference>
<evidence type="ECO:0000259" key="4">
    <source>
        <dbReference type="PROSITE" id="PS01124"/>
    </source>
</evidence>
<reference evidence="5" key="1">
    <citation type="submission" date="2019-08" db="EMBL/GenBank/DDBJ databases">
        <authorList>
            <person name="Kucharzyk K."/>
            <person name="Murdoch R.W."/>
            <person name="Higgins S."/>
            <person name="Loffler F."/>
        </authorList>
    </citation>
    <scope>NUCLEOTIDE SEQUENCE</scope>
</reference>
<dbReference type="AlphaFoldDB" id="A0A644X2F9"/>
<dbReference type="InterPro" id="IPR010499">
    <property type="entry name" value="AraC_E-bd"/>
</dbReference>
<protein>
    <submittedName>
        <fullName evidence="5">HTH-type transcriptional activator RhaR</fullName>
    </submittedName>
</protein>
<dbReference type="SMART" id="SM00871">
    <property type="entry name" value="AraC_E_bind"/>
    <property type="match status" value="1"/>
</dbReference>
<dbReference type="SUPFAM" id="SSF46689">
    <property type="entry name" value="Homeodomain-like"/>
    <property type="match status" value="2"/>
</dbReference>
<dbReference type="Pfam" id="PF14526">
    <property type="entry name" value="Cass2"/>
    <property type="match status" value="1"/>
</dbReference>
<evidence type="ECO:0000256" key="2">
    <source>
        <dbReference type="ARBA" id="ARBA00023125"/>
    </source>
</evidence>
<dbReference type="InterPro" id="IPR018060">
    <property type="entry name" value="HTH_AraC"/>
</dbReference>
<dbReference type="EMBL" id="VSSQ01001647">
    <property type="protein sequence ID" value="MPM10071.1"/>
    <property type="molecule type" value="Genomic_DNA"/>
</dbReference>
<accession>A0A644X2F9</accession>
<dbReference type="InterPro" id="IPR011256">
    <property type="entry name" value="Reg_factor_effector_dom_sf"/>
</dbReference>
<dbReference type="PROSITE" id="PS01124">
    <property type="entry name" value="HTH_ARAC_FAMILY_2"/>
    <property type="match status" value="1"/>
</dbReference>
<dbReference type="PANTHER" id="PTHR47504:SF5">
    <property type="entry name" value="RIGHT ORIGIN-BINDING PROTEIN"/>
    <property type="match status" value="1"/>
</dbReference>
<dbReference type="InterPro" id="IPR018062">
    <property type="entry name" value="HTH_AraC-typ_CS"/>
</dbReference>
<dbReference type="InterPro" id="IPR050959">
    <property type="entry name" value="MarA-like"/>
</dbReference>
<dbReference type="PANTHER" id="PTHR47504">
    <property type="entry name" value="RIGHT ORIGIN-BINDING PROTEIN"/>
    <property type="match status" value="1"/>
</dbReference>
<dbReference type="Pfam" id="PF12833">
    <property type="entry name" value="HTH_18"/>
    <property type="match status" value="1"/>
</dbReference>